<dbReference type="EMBL" id="JAIVEX010000004">
    <property type="protein sequence ID" value="MDB0521896.1"/>
    <property type="molecule type" value="Genomic_DNA"/>
</dbReference>
<evidence type="ECO:0000313" key="2">
    <source>
        <dbReference type="Proteomes" id="UP001143674"/>
    </source>
</evidence>
<gene>
    <name evidence="1" type="ORF">LBW55_09745</name>
</gene>
<accession>A0AAE3NHL8</accession>
<dbReference type="Proteomes" id="UP001143674">
    <property type="component" value="Unassembled WGS sequence"/>
</dbReference>
<sequence length="135" mass="15582">MDYFSEAFDGFRPDRDRDAALKFSLCMIAIDNRVEDLLQLIEVANNLGGVEGDPGWIIERRENGETIGYEKWPNSAHFRAYVDTDGYSLLHPEFFADRQTFFRYVGAIVEVYKIYHPEYTEVVDRIEGLIATECG</sequence>
<organism evidence="1 2">
    <name type="scientific">Ralstonia solanacearum</name>
    <name type="common">Pseudomonas solanacearum</name>
    <dbReference type="NCBI Taxonomy" id="305"/>
    <lineage>
        <taxon>Bacteria</taxon>
        <taxon>Pseudomonadati</taxon>
        <taxon>Pseudomonadota</taxon>
        <taxon>Betaproteobacteria</taxon>
        <taxon>Burkholderiales</taxon>
        <taxon>Burkholderiaceae</taxon>
        <taxon>Ralstonia</taxon>
        <taxon>Ralstonia solanacearum species complex</taxon>
    </lineage>
</organism>
<proteinExistence type="predicted"/>
<protein>
    <submittedName>
        <fullName evidence="1">Uncharacterized protein</fullName>
    </submittedName>
</protein>
<dbReference type="AlphaFoldDB" id="A0AAE3NHL8"/>
<reference evidence="1" key="1">
    <citation type="submission" date="2021-09" db="EMBL/GenBank/DDBJ databases">
        <title>Genomic analysis of Ralstonia spp.</title>
        <authorList>
            <person name="Aburjaile F."/>
            <person name="Ariute J.C."/>
            <person name="Pais A.K.L."/>
            <person name="Albuquerque G.M.R."/>
            <person name="Silva A.M.F."/>
            <person name="Brenig B."/>
            <person name="Azevedo V."/>
            <person name="Matiuzzi M."/>
            <person name="Ramos R."/>
            <person name="Goes-Neto A."/>
            <person name="Soares S."/>
            <person name="Iseppon A.M.B."/>
            <person name="Souza E."/>
            <person name="Gama M."/>
        </authorList>
    </citation>
    <scope>NUCLEOTIDE SEQUENCE</scope>
    <source>
        <strain evidence="1">B4</strain>
    </source>
</reference>
<evidence type="ECO:0000313" key="1">
    <source>
        <dbReference type="EMBL" id="MDB0521896.1"/>
    </source>
</evidence>
<comment type="caution">
    <text evidence="1">The sequence shown here is derived from an EMBL/GenBank/DDBJ whole genome shotgun (WGS) entry which is preliminary data.</text>
</comment>
<name>A0AAE3NHL8_RALSL</name>
<dbReference type="RefSeq" id="WP_184851343.1">
    <property type="nucleotide sequence ID" value="NZ_JABZEH010000002.1"/>
</dbReference>